<protein>
    <submittedName>
        <fullName evidence="2">YitT family protein</fullName>
    </submittedName>
</protein>
<organism evidence="2 3">
    <name type="scientific">Vitreoscilla stercoraria</name>
    <dbReference type="NCBI Taxonomy" id="61"/>
    <lineage>
        <taxon>Bacteria</taxon>
        <taxon>Pseudomonadati</taxon>
        <taxon>Pseudomonadota</taxon>
        <taxon>Betaproteobacteria</taxon>
        <taxon>Neisseriales</taxon>
        <taxon>Neisseriaceae</taxon>
        <taxon>Vitreoscilla</taxon>
    </lineage>
</organism>
<feature type="transmembrane region" description="Helical" evidence="1">
    <location>
        <begin position="89"/>
        <end position="110"/>
    </location>
</feature>
<evidence type="ECO:0000256" key="1">
    <source>
        <dbReference type="SAM" id="Phobius"/>
    </source>
</evidence>
<feature type="transmembrane region" description="Helical" evidence="1">
    <location>
        <begin position="62"/>
        <end position="82"/>
    </location>
</feature>
<dbReference type="InterPro" id="IPR038750">
    <property type="entry name" value="YczE/YyaS-like"/>
</dbReference>
<proteinExistence type="predicted"/>
<feature type="transmembrane region" description="Helical" evidence="1">
    <location>
        <begin position="184"/>
        <end position="206"/>
    </location>
</feature>
<keyword evidence="3" id="KW-1185">Reference proteome</keyword>
<keyword evidence="1" id="KW-0812">Transmembrane</keyword>
<dbReference type="RefSeq" id="WP_019958606.1">
    <property type="nucleotide sequence ID" value="NZ_CP091512.1"/>
</dbReference>
<dbReference type="Pfam" id="PF19700">
    <property type="entry name" value="DUF6198"/>
    <property type="match status" value="1"/>
</dbReference>
<keyword evidence="1" id="KW-0472">Membrane</keyword>
<dbReference type="PANTHER" id="PTHR40078">
    <property type="entry name" value="INTEGRAL MEMBRANE PROTEIN-RELATED"/>
    <property type="match status" value="1"/>
</dbReference>
<reference evidence="2" key="2">
    <citation type="journal article" date="2022" name="Res Sq">
        <title>Evolution of multicellular longitudinally dividing oral cavity symbionts (Neisseriaceae).</title>
        <authorList>
            <person name="Nyongesa S."/>
            <person name="Weber P."/>
            <person name="Bernet E."/>
            <person name="Pullido F."/>
            <person name="Nieckarz M."/>
            <person name="Delaby M."/>
            <person name="Nieves C."/>
            <person name="Viehboeck T."/>
            <person name="Krause N."/>
            <person name="Rivera-Millot A."/>
            <person name="Nakamura A."/>
            <person name="Vischer N."/>
            <person name="VanNieuwenhze M."/>
            <person name="Brun Y."/>
            <person name="Cava F."/>
            <person name="Bulgheresi S."/>
            <person name="Veyrier F."/>
        </authorList>
    </citation>
    <scope>NUCLEOTIDE SEQUENCE</scope>
    <source>
        <strain evidence="2">SAG 1488-6</strain>
    </source>
</reference>
<evidence type="ECO:0000313" key="2">
    <source>
        <dbReference type="EMBL" id="UOO92455.1"/>
    </source>
</evidence>
<accession>A0ABY4E9M0</accession>
<dbReference type="Proteomes" id="UP000832034">
    <property type="component" value="Chromosome"/>
</dbReference>
<keyword evidence="1" id="KW-1133">Transmembrane helix</keyword>
<dbReference type="PANTHER" id="PTHR40078:SF1">
    <property type="entry name" value="INTEGRAL MEMBRANE PROTEIN"/>
    <property type="match status" value="1"/>
</dbReference>
<feature type="transmembrane region" description="Helical" evidence="1">
    <location>
        <begin position="116"/>
        <end position="138"/>
    </location>
</feature>
<evidence type="ECO:0000313" key="3">
    <source>
        <dbReference type="Proteomes" id="UP000832034"/>
    </source>
</evidence>
<gene>
    <name evidence="2" type="ORF">LVJ81_12775</name>
</gene>
<dbReference type="EMBL" id="CP091512">
    <property type="protein sequence ID" value="UOO92455.1"/>
    <property type="molecule type" value="Genomic_DNA"/>
</dbReference>
<name>A0ABY4E9M0_VITST</name>
<feature type="transmembrane region" description="Helical" evidence="1">
    <location>
        <begin position="21"/>
        <end position="42"/>
    </location>
</feature>
<sequence length="215" mass="23311">MKKTPIPIVPWRAPKLWSLRPYSLWVSVLSLFGFGIGDGLLLQSQLGNSPWTIFAEGVSLHTPLSVGGASVLISAVILLLWLPLRIKPGLNTILNALLIAAAIDLTRYIVPTPELLWQQVVLGVFGIVLAGVCGAFYLSANMGAGPRDGVMVVLSARYHWQVSHVRTGIEIFACLSGWMMGGNLGLGTVLFALLIGPVLGQTLNWFSKRYPQNHE</sequence>
<reference evidence="2" key="1">
    <citation type="submission" date="2021-12" db="EMBL/GenBank/DDBJ databases">
        <authorList>
            <person name="Veyrier F.J."/>
        </authorList>
    </citation>
    <scope>NUCLEOTIDE SEQUENCE</scope>
    <source>
        <strain evidence="2">SAG 1488-6</strain>
    </source>
</reference>